<dbReference type="PROSITE" id="PS00146">
    <property type="entry name" value="BETA_LACTAMASE_A"/>
    <property type="match status" value="1"/>
</dbReference>
<feature type="region of interest" description="Disordered" evidence="7">
    <location>
        <begin position="173"/>
        <end position="192"/>
    </location>
</feature>
<dbReference type="Pfam" id="PF13354">
    <property type="entry name" value="Beta-lactamase2"/>
    <property type="match status" value="1"/>
</dbReference>
<evidence type="ECO:0000256" key="3">
    <source>
        <dbReference type="ARBA" id="ARBA00012865"/>
    </source>
</evidence>
<dbReference type="InterPro" id="IPR045155">
    <property type="entry name" value="Beta-lactam_cat"/>
</dbReference>
<keyword evidence="4 6" id="KW-0378">Hydrolase</keyword>
<dbReference type="NCBIfam" id="NF033103">
    <property type="entry name" value="bla_class_A"/>
    <property type="match status" value="1"/>
</dbReference>
<dbReference type="PANTHER" id="PTHR35333:SF3">
    <property type="entry name" value="BETA-LACTAMASE-TYPE TRANSPEPTIDASE FOLD CONTAINING PROTEIN"/>
    <property type="match status" value="1"/>
</dbReference>
<dbReference type="PRINTS" id="PR00118">
    <property type="entry name" value="BLACTAMASEA"/>
</dbReference>
<dbReference type="SUPFAM" id="SSF56601">
    <property type="entry name" value="beta-lactamase/transpeptidase-like"/>
    <property type="match status" value="1"/>
</dbReference>
<comment type="catalytic activity">
    <reaction evidence="1 6">
        <text>a beta-lactam + H2O = a substituted beta-amino acid</text>
        <dbReference type="Rhea" id="RHEA:20401"/>
        <dbReference type="ChEBI" id="CHEBI:15377"/>
        <dbReference type="ChEBI" id="CHEBI:35627"/>
        <dbReference type="ChEBI" id="CHEBI:140347"/>
        <dbReference type="EC" id="3.5.2.6"/>
    </reaction>
</comment>
<dbReference type="Gene3D" id="3.40.710.10">
    <property type="entry name" value="DD-peptidase/beta-lactamase superfamily"/>
    <property type="match status" value="1"/>
</dbReference>
<protein>
    <recommendedName>
        <fullName evidence="3 6">Beta-lactamase</fullName>
        <ecNumber evidence="3 6">3.5.2.6</ecNumber>
    </recommendedName>
</protein>
<dbReference type="Proteomes" id="UP000595197">
    <property type="component" value="Chromosome"/>
</dbReference>
<sequence length="300" mass="31659">MRMTVTRRGFSAMVGSLLAGGAIMRPGIVPAAAGSGGDLAGKLAEVERRLGARLGAAILDTESGRRWSHRADERFPLCSTFKAIACGAVLAKADAGREDLERRIRFEAADVVTYSPVTQDRVGGAGMTLAEICEAAMTRSDNTAGNIILDSLGGPSGVTEFARSLGDDVTRLDRRETDLNEATPGDPRDTTSPAAMVANLESLVLGNVLSPPSRDRLTAWLVSNKTGDAKLRAGLPKDWRIGDKTGGGDHGTMNDVAVIWPPNRKPTIVSIYMTETKASFDDRNAAIAEIGRALKIALGA</sequence>
<evidence type="ECO:0000256" key="4">
    <source>
        <dbReference type="ARBA" id="ARBA00022801"/>
    </source>
</evidence>
<dbReference type="PANTHER" id="PTHR35333">
    <property type="entry name" value="BETA-LACTAMASE"/>
    <property type="match status" value="1"/>
</dbReference>
<dbReference type="EMBL" id="CP067420">
    <property type="protein sequence ID" value="QQP90214.1"/>
    <property type="molecule type" value="Genomic_DNA"/>
</dbReference>
<comment type="similarity">
    <text evidence="2 6">Belongs to the class-A beta-lactamase family.</text>
</comment>
<evidence type="ECO:0000313" key="9">
    <source>
        <dbReference type="EMBL" id="QQP90214.1"/>
    </source>
</evidence>
<reference evidence="9" key="1">
    <citation type="submission" date="2021-02" db="EMBL/GenBank/DDBJ databases">
        <title>Skermanella TT6 skin isolate.</title>
        <authorList>
            <person name="Lee K."/>
            <person name="Ganzorig M."/>
        </authorList>
    </citation>
    <scope>NUCLEOTIDE SEQUENCE</scope>
    <source>
        <strain evidence="9">TT6</strain>
    </source>
</reference>
<dbReference type="InterPro" id="IPR000871">
    <property type="entry name" value="Beta-lactam_class-A"/>
</dbReference>
<evidence type="ECO:0000313" key="10">
    <source>
        <dbReference type="Proteomes" id="UP000595197"/>
    </source>
</evidence>
<evidence type="ECO:0000256" key="7">
    <source>
        <dbReference type="SAM" id="MobiDB-lite"/>
    </source>
</evidence>
<evidence type="ECO:0000256" key="5">
    <source>
        <dbReference type="ARBA" id="ARBA00023251"/>
    </source>
</evidence>
<dbReference type="InterPro" id="IPR012338">
    <property type="entry name" value="Beta-lactam/transpept-like"/>
</dbReference>
<evidence type="ECO:0000259" key="8">
    <source>
        <dbReference type="Pfam" id="PF13354"/>
    </source>
</evidence>
<name>A0ABX7B7U8_9PROT</name>
<evidence type="ECO:0000256" key="2">
    <source>
        <dbReference type="ARBA" id="ARBA00009009"/>
    </source>
</evidence>
<accession>A0ABX7B7U8</accession>
<gene>
    <name evidence="9" type="primary">bla</name>
    <name evidence="9" type="ORF">IGS68_02830</name>
</gene>
<evidence type="ECO:0000256" key="1">
    <source>
        <dbReference type="ARBA" id="ARBA00001526"/>
    </source>
</evidence>
<organism evidence="9 10">
    <name type="scientific">Skermanella cutis</name>
    <dbReference type="NCBI Taxonomy" id="2775420"/>
    <lineage>
        <taxon>Bacteria</taxon>
        <taxon>Pseudomonadati</taxon>
        <taxon>Pseudomonadota</taxon>
        <taxon>Alphaproteobacteria</taxon>
        <taxon>Rhodospirillales</taxon>
        <taxon>Azospirillaceae</taxon>
        <taxon>Skermanella</taxon>
    </lineage>
</organism>
<evidence type="ECO:0000256" key="6">
    <source>
        <dbReference type="RuleBase" id="RU361140"/>
    </source>
</evidence>
<proteinExistence type="inferred from homology"/>
<keyword evidence="5 6" id="KW-0046">Antibiotic resistance</keyword>
<feature type="domain" description="Beta-lactamase class A catalytic" evidence="8">
    <location>
        <begin position="57"/>
        <end position="273"/>
    </location>
</feature>
<dbReference type="InterPro" id="IPR023650">
    <property type="entry name" value="Beta-lactam_class-A_AS"/>
</dbReference>
<keyword evidence="10" id="KW-1185">Reference proteome</keyword>
<dbReference type="EC" id="3.5.2.6" evidence="3 6"/>